<evidence type="ECO:0000259" key="2">
    <source>
        <dbReference type="PROSITE" id="PS50263"/>
    </source>
</evidence>
<dbReference type="Gene3D" id="3.60.110.10">
    <property type="entry name" value="Carbon-nitrogen hydrolase"/>
    <property type="match status" value="2"/>
</dbReference>
<reference evidence="3 4" key="1">
    <citation type="submission" date="2023-07" db="EMBL/GenBank/DDBJ databases">
        <title>Sorghum-associated microbial communities from plants grown in Nebraska, USA.</title>
        <authorList>
            <person name="Schachtman D."/>
        </authorList>
    </citation>
    <scope>NUCLEOTIDE SEQUENCE [LARGE SCALE GENOMIC DNA]</scope>
    <source>
        <strain evidence="3 4">4272</strain>
    </source>
</reference>
<dbReference type="RefSeq" id="WP_310407351.1">
    <property type="nucleotide sequence ID" value="NZ_JAVDWW010000012.1"/>
</dbReference>
<dbReference type="EMBL" id="JAVDWW010000012">
    <property type="protein sequence ID" value="MDR7172414.1"/>
    <property type="molecule type" value="Genomic_DNA"/>
</dbReference>
<feature type="domain" description="CN hydrolase" evidence="2">
    <location>
        <begin position="2"/>
        <end position="255"/>
    </location>
</feature>
<dbReference type="PANTHER" id="PTHR43674">
    <property type="entry name" value="NITRILASE C965.09-RELATED"/>
    <property type="match status" value="1"/>
</dbReference>
<evidence type="ECO:0000256" key="1">
    <source>
        <dbReference type="ARBA" id="ARBA00022801"/>
    </source>
</evidence>
<dbReference type="Pfam" id="PF00795">
    <property type="entry name" value="CN_hydrolase"/>
    <property type="match status" value="1"/>
</dbReference>
<organism evidence="3 4">
    <name type="scientific">Nocardia kruczakiae</name>
    <dbReference type="NCBI Taxonomy" id="261477"/>
    <lineage>
        <taxon>Bacteria</taxon>
        <taxon>Bacillati</taxon>
        <taxon>Actinomycetota</taxon>
        <taxon>Actinomycetes</taxon>
        <taxon>Mycobacteriales</taxon>
        <taxon>Nocardiaceae</taxon>
        <taxon>Nocardia</taxon>
    </lineage>
</organism>
<keyword evidence="1" id="KW-0378">Hydrolase</keyword>
<name>A0ABU1XPY7_9NOCA</name>
<keyword evidence="4" id="KW-1185">Reference proteome</keyword>
<comment type="caution">
    <text evidence="3">The sequence shown here is derived from an EMBL/GenBank/DDBJ whole genome shotgun (WGS) entry which is preliminary data.</text>
</comment>
<dbReference type="PROSITE" id="PS50263">
    <property type="entry name" value="CN_HYDROLASE"/>
    <property type="match status" value="1"/>
</dbReference>
<dbReference type="SUPFAM" id="SSF56317">
    <property type="entry name" value="Carbon-nitrogen hydrolase"/>
    <property type="match status" value="2"/>
</dbReference>
<protein>
    <submittedName>
        <fullName evidence="3">Amidohydrolase</fullName>
    </submittedName>
</protein>
<gene>
    <name evidence="3" type="ORF">J2W56_006175</name>
</gene>
<evidence type="ECO:0000313" key="4">
    <source>
        <dbReference type="Proteomes" id="UP001251217"/>
    </source>
</evidence>
<dbReference type="InterPro" id="IPR003010">
    <property type="entry name" value="C-N_Hydrolase"/>
</dbReference>
<dbReference type="InterPro" id="IPR036526">
    <property type="entry name" value="C-N_Hydrolase_sf"/>
</dbReference>
<evidence type="ECO:0000313" key="3">
    <source>
        <dbReference type="EMBL" id="MDR7172414.1"/>
    </source>
</evidence>
<dbReference type="InterPro" id="IPR050345">
    <property type="entry name" value="Aliph_Amidase/BUP"/>
</dbReference>
<dbReference type="PANTHER" id="PTHR43674:SF2">
    <property type="entry name" value="BETA-UREIDOPROPIONASE"/>
    <property type="match status" value="1"/>
</dbReference>
<dbReference type="CDD" id="cd07197">
    <property type="entry name" value="nitrilase"/>
    <property type="match status" value="2"/>
</dbReference>
<accession>A0ABU1XPY7</accession>
<dbReference type="Proteomes" id="UP001251217">
    <property type="component" value="Unassembled WGS sequence"/>
</dbReference>
<sequence length="555" mass="57997">MTRVAAVQLAAGTDVAVNLATCLRLIDDAAAHAPDLVVLPEFCNHLSWYADRDHAHRMACRIGDRFLTAIAERAARHRMYTKIGVTLAREDGRTTGTGLLFGPDGALLGQSDKQILMGAENDHLDPGDSDSEVVDTPLGRIGLYACMEGVICEVTRSLAIRGAQLLLNSLNSFATDEASLHIPVRAAENKVWVVAANKVGPLLPDEELPSIAARLGVPPDRLHGAGESQIVAPDGTTVARAPARGEAVVVADIDIGLADDKRRPDGTDVLAARRPRLYAPMLDISPRRAPAGAPTLPVAAALADVGLIGDIARSGAALIVLPALTGTASAERPSATVSVPEVAAALRGTTAHVVVSLRDGDAHVGVLVNAEGVAGYQRQLHRTERHPWLSDLGDALEIFDMPWGRLALVVGDDALFPETFRLAAVGDADVVAVPHALGEPWETRLGLPERAAENRLNIVAAAVDSTGALAGSIYALSADFTLWTAWSGPFTGVISAPQVTSAPPGANRVQADIRPAQAVNRAVSRGTDLVAGRPAAAVSALLREPATATTEPELP</sequence>
<proteinExistence type="predicted"/>